<comment type="caution">
    <text evidence="2">The sequence shown here is derived from an EMBL/GenBank/DDBJ whole genome shotgun (WGS) entry which is preliminary data.</text>
</comment>
<evidence type="ECO:0000313" key="3">
    <source>
        <dbReference type="Proteomes" id="UP000740883"/>
    </source>
</evidence>
<dbReference type="Proteomes" id="UP000740883">
    <property type="component" value="Unassembled WGS sequence"/>
</dbReference>
<dbReference type="EMBL" id="SBJO01000408">
    <property type="protein sequence ID" value="KAF9761144.1"/>
    <property type="molecule type" value="Genomic_DNA"/>
</dbReference>
<dbReference type="OrthoDB" id="2433485at2759"/>
<dbReference type="Pfam" id="PF10551">
    <property type="entry name" value="MULE"/>
    <property type="match status" value="1"/>
</dbReference>
<proteinExistence type="predicted"/>
<gene>
    <name evidence="2" type="ORF">NGRA_2828</name>
</gene>
<keyword evidence="3" id="KW-1185">Reference proteome</keyword>
<sequence length="134" mass="15714">MMFCFMKDRKEKSYDKIFSWTENKNSKITKNEKSIIIDFSLASYNSIGSLFYQSHVYGCIFHLGQIVWRRIQMIKFSKLVIDSPKTKIYVKTMLALSFVPTHDVLIVAARLKIILLKKIPRIYNLFLNVLGLLN</sequence>
<protein>
    <recommendedName>
        <fullName evidence="1">MULE transposase domain-containing protein</fullName>
    </recommendedName>
</protein>
<evidence type="ECO:0000313" key="2">
    <source>
        <dbReference type="EMBL" id="KAF9761144.1"/>
    </source>
</evidence>
<accession>A0A9P6GVX5</accession>
<feature type="domain" description="MULE transposase" evidence="1">
    <location>
        <begin position="2"/>
        <end position="63"/>
    </location>
</feature>
<name>A0A9P6GVX5_9MICR</name>
<dbReference type="InterPro" id="IPR018289">
    <property type="entry name" value="MULE_transposase_dom"/>
</dbReference>
<organism evidence="2 3">
    <name type="scientific">Nosema granulosis</name>
    <dbReference type="NCBI Taxonomy" id="83296"/>
    <lineage>
        <taxon>Eukaryota</taxon>
        <taxon>Fungi</taxon>
        <taxon>Fungi incertae sedis</taxon>
        <taxon>Microsporidia</taxon>
        <taxon>Nosematidae</taxon>
        <taxon>Nosema</taxon>
    </lineage>
</organism>
<evidence type="ECO:0000259" key="1">
    <source>
        <dbReference type="Pfam" id="PF10551"/>
    </source>
</evidence>
<dbReference type="AlphaFoldDB" id="A0A9P6GVX5"/>
<reference evidence="2 3" key="1">
    <citation type="journal article" date="2020" name="Genome Biol. Evol.">
        <title>Comparative genomics of strictly vertically transmitted, feminizing microsporidia endosymbionts of amphipod crustaceans.</title>
        <authorList>
            <person name="Cormier A."/>
            <person name="Chebbi M.A."/>
            <person name="Giraud I."/>
            <person name="Wattier R."/>
            <person name="Teixeira M."/>
            <person name="Gilbert C."/>
            <person name="Rigaud T."/>
            <person name="Cordaux R."/>
        </authorList>
    </citation>
    <scope>NUCLEOTIDE SEQUENCE [LARGE SCALE GENOMIC DNA]</scope>
    <source>
        <strain evidence="2 3">Ou3-Ou53</strain>
    </source>
</reference>